<dbReference type="GO" id="GO:0022900">
    <property type="term" value="P:electron transport chain"/>
    <property type="evidence" value="ECO:0007669"/>
    <property type="project" value="InterPro"/>
</dbReference>
<evidence type="ECO:0008006" key="3">
    <source>
        <dbReference type="Google" id="ProtNLM"/>
    </source>
</evidence>
<dbReference type="InterPro" id="IPR010980">
    <property type="entry name" value="Cyt_c/b562"/>
</dbReference>
<accession>A0A5C6CNL2</accession>
<comment type="caution">
    <text evidence="1">The sequence shown here is derived from an EMBL/GenBank/DDBJ whole genome shotgun (WGS) entry which is preliminary data.</text>
</comment>
<dbReference type="Proteomes" id="UP000316304">
    <property type="component" value="Unassembled WGS sequence"/>
</dbReference>
<sequence>MVYSMLLGASICLPIVGANVAIGEDAPEEKPSIKAVMKACFKGPLVKKVVAGKASDDEKKELHAMLVAMSETKPPRGSDESWQKLNKALRDASEKMLDGDAAAANLLNKAANCKACHSEHKPK</sequence>
<dbReference type="AlphaFoldDB" id="A0A5C6CNL2"/>
<protein>
    <recommendedName>
        <fullName evidence="3">Cytochrome C</fullName>
    </recommendedName>
</protein>
<dbReference type="GO" id="GO:0005506">
    <property type="term" value="F:iron ion binding"/>
    <property type="evidence" value="ECO:0007669"/>
    <property type="project" value="InterPro"/>
</dbReference>
<name>A0A5C6CNL2_9BACT</name>
<evidence type="ECO:0000313" key="1">
    <source>
        <dbReference type="EMBL" id="TWU24971.1"/>
    </source>
</evidence>
<dbReference type="GO" id="GO:0020037">
    <property type="term" value="F:heme binding"/>
    <property type="evidence" value="ECO:0007669"/>
    <property type="project" value="InterPro"/>
</dbReference>
<evidence type="ECO:0000313" key="2">
    <source>
        <dbReference type="Proteomes" id="UP000316304"/>
    </source>
</evidence>
<dbReference type="SUPFAM" id="SSF47175">
    <property type="entry name" value="Cytochromes"/>
    <property type="match status" value="1"/>
</dbReference>
<keyword evidence="2" id="KW-1185">Reference proteome</keyword>
<dbReference type="EMBL" id="SJPT01000002">
    <property type="protein sequence ID" value="TWU24971.1"/>
    <property type="molecule type" value="Genomic_DNA"/>
</dbReference>
<dbReference type="GO" id="GO:0009055">
    <property type="term" value="F:electron transfer activity"/>
    <property type="evidence" value="ECO:0007669"/>
    <property type="project" value="InterPro"/>
</dbReference>
<proteinExistence type="predicted"/>
<organism evidence="1 2">
    <name type="scientific">Novipirellula galeiformis</name>
    <dbReference type="NCBI Taxonomy" id="2528004"/>
    <lineage>
        <taxon>Bacteria</taxon>
        <taxon>Pseudomonadati</taxon>
        <taxon>Planctomycetota</taxon>
        <taxon>Planctomycetia</taxon>
        <taxon>Pirellulales</taxon>
        <taxon>Pirellulaceae</taxon>
        <taxon>Novipirellula</taxon>
    </lineage>
</organism>
<gene>
    <name evidence="1" type="ORF">Pla52o_12680</name>
</gene>
<reference evidence="1 2" key="1">
    <citation type="submission" date="2019-02" db="EMBL/GenBank/DDBJ databases">
        <title>Deep-cultivation of Planctomycetes and their phenomic and genomic characterization uncovers novel biology.</title>
        <authorList>
            <person name="Wiegand S."/>
            <person name="Jogler M."/>
            <person name="Boedeker C."/>
            <person name="Pinto D."/>
            <person name="Vollmers J."/>
            <person name="Rivas-Marin E."/>
            <person name="Kohn T."/>
            <person name="Peeters S.H."/>
            <person name="Heuer A."/>
            <person name="Rast P."/>
            <person name="Oberbeckmann S."/>
            <person name="Bunk B."/>
            <person name="Jeske O."/>
            <person name="Meyerdierks A."/>
            <person name="Storesund J.E."/>
            <person name="Kallscheuer N."/>
            <person name="Luecker S."/>
            <person name="Lage O.M."/>
            <person name="Pohl T."/>
            <person name="Merkel B.J."/>
            <person name="Hornburger P."/>
            <person name="Mueller R.-W."/>
            <person name="Bruemmer F."/>
            <person name="Labrenz M."/>
            <person name="Spormann A.M."/>
            <person name="Op Den Camp H."/>
            <person name="Overmann J."/>
            <person name="Amann R."/>
            <person name="Jetten M.S.M."/>
            <person name="Mascher T."/>
            <person name="Medema M.H."/>
            <person name="Devos D.P."/>
            <person name="Kaster A.-K."/>
            <person name="Ovreas L."/>
            <person name="Rohde M."/>
            <person name="Galperin M.Y."/>
            <person name="Jogler C."/>
        </authorList>
    </citation>
    <scope>NUCLEOTIDE SEQUENCE [LARGE SCALE GENOMIC DNA]</scope>
    <source>
        <strain evidence="1 2">Pla52o</strain>
    </source>
</reference>